<name>W1YGM1_9ZZZZ</name>
<gene>
    <name evidence="1" type="ORF">Q604_UNBC04379G0001</name>
</gene>
<dbReference type="AlphaFoldDB" id="W1YGM1"/>
<proteinExistence type="predicted"/>
<sequence length="57" mass="6519">RSRTTIYTELKRGTVIQIRHGKSQLVYLADSGQATYERQRVGSFNTMRIGAIESFIN</sequence>
<organism evidence="1">
    <name type="scientific">human gut metagenome</name>
    <dbReference type="NCBI Taxonomy" id="408170"/>
    <lineage>
        <taxon>unclassified sequences</taxon>
        <taxon>metagenomes</taxon>
        <taxon>organismal metagenomes</taxon>
    </lineage>
</organism>
<protein>
    <submittedName>
        <fullName evidence="1">Integrase core protein</fullName>
    </submittedName>
</protein>
<evidence type="ECO:0000313" key="1">
    <source>
        <dbReference type="EMBL" id="ETJ41698.1"/>
    </source>
</evidence>
<accession>W1YGM1</accession>
<reference evidence="1" key="1">
    <citation type="submission" date="2013-12" db="EMBL/GenBank/DDBJ databases">
        <title>A Varibaculum cambriense genome reconstructed from a premature infant gut community with otherwise low bacterial novelty that shifts toward anaerobic metabolism during the third week of life.</title>
        <authorList>
            <person name="Brown C.T."/>
            <person name="Sharon I."/>
            <person name="Thomas B.C."/>
            <person name="Castelle C.J."/>
            <person name="Morowitz M.J."/>
            <person name="Banfield J.F."/>
        </authorList>
    </citation>
    <scope>NUCLEOTIDE SEQUENCE</scope>
</reference>
<comment type="caution">
    <text evidence="1">The sequence shown here is derived from an EMBL/GenBank/DDBJ whole genome shotgun (WGS) entry which is preliminary data.</text>
</comment>
<feature type="non-terminal residue" evidence="1">
    <location>
        <position position="1"/>
    </location>
</feature>
<dbReference type="EMBL" id="AZMM01004379">
    <property type="protein sequence ID" value="ETJ41698.1"/>
    <property type="molecule type" value="Genomic_DNA"/>
</dbReference>